<keyword evidence="3" id="KW-0805">Transcription regulation</keyword>
<organism evidence="8 9">
    <name type="scientific">Takifugu rubripes</name>
    <name type="common">Japanese pufferfish</name>
    <name type="synonym">Fugu rubripes</name>
    <dbReference type="NCBI Taxonomy" id="31033"/>
    <lineage>
        <taxon>Eukaryota</taxon>
        <taxon>Metazoa</taxon>
        <taxon>Chordata</taxon>
        <taxon>Craniata</taxon>
        <taxon>Vertebrata</taxon>
        <taxon>Euteleostomi</taxon>
        <taxon>Actinopterygii</taxon>
        <taxon>Neopterygii</taxon>
        <taxon>Teleostei</taxon>
        <taxon>Neoteleostei</taxon>
        <taxon>Acanthomorphata</taxon>
        <taxon>Eupercaria</taxon>
        <taxon>Tetraodontiformes</taxon>
        <taxon>Tetradontoidea</taxon>
        <taxon>Tetraodontidae</taxon>
        <taxon>Takifugu</taxon>
    </lineage>
</organism>
<dbReference type="CTD" id="6882"/>
<feature type="domain" description="TAFII28-like protein" evidence="7">
    <location>
        <begin position="102"/>
        <end position="187"/>
    </location>
</feature>
<feature type="compositionally biased region" description="Polar residues" evidence="6">
    <location>
        <begin position="17"/>
        <end position="28"/>
    </location>
</feature>
<dbReference type="GO" id="GO:0046982">
    <property type="term" value="F:protein heterodimerization activity"/>
    <property type="evidence" value="ECO:0007669"/>
    <property type="project" value="InterPro"/>
</dbReference>
<evidence type="ECO:0000256" key="3">
    <source>
        <dbReference type="ARBA" id="ARBA00023015"/>
    </source>
</evidence>
<reference evidence="8 9" key="1">
    <citation type="journal article" date="2011" name="Genome Biol. Evol.">
        <title>Integration of the genetic map and genome assembly of fugu facilitates insights into distinct features of genome evolution in teleosts and mammals.</title>
        <authorList>
            <person name="Kai W."/>
            <person name="Kikuchi K."/>
            <person name="Tohari S."/>
            <person name="Chew A.K."/>
            <person name="Tay A."/>
            <person name="Fujiwara A."/>
            <person name="Hosoya S."/>
            <person name="Suetake H."/>
            <person name="Naruse K."/>
            <person name="Brenner S."/>
            <person name="Suzuki Y."/>
            <person name="Venkatesh B."/>
        </authorList>
    </citation>
    <scope>NUCLEOTIDE SEQUENCE [LARGE SCALE GENOMIC DNA]</scope>
</reference>
<evidence type="ECO:0000256" key="5">
    <source>
        <dbReference type="ARBA" id="ARBA00023242"/>
    </source>
</evidence>
<dbReference type="InterPro" id="IPR006809">
    <property type="entry name" value="TAFII28_dom"/>
</dbReference>
<evidence type="ECO:0000313" key="9">
    <source>
        <dbReference type="Proteomes" id="UP000005226"/>
    </source>
</evidence>
<dbReference type="RefSeq" id="XP_029689822.1">
    <property type="nucleotide sequence ID" value="XM_029833962.1"/>
</dbReference>
<evidence type="ECO:0000256" key="4">
    <source>
        <dbReference type="ARBA" id="ARBA00023163"/>
    </source>
</evidence>
<keyword evidence="5" id="KW-0539">Nucleus</keyword>
<feature type="compositionally biased region" description="Basic and acidic residues" evidence="6">
    <location>
        <begin position="1"/>
        <end position="14"/>
    </location>
</feature>
<dbReference type="Proteomes" id="UP000005226">
    <property type="component" value="Chromosome 3"/>
</dbReference>
<dbReference type="FunFam" id="1.10.20.10:FF:000025">
    <property type="entry name" value="Transcription initiation factor TFIID subunit 11"/>
    <property type="match status" value="1"/>
</dbReference>
<dbReference type="InParanoid" id="A0A3B5JZU1"/>
<dbReference type="OMA" id="IHECSAT"/>
<gene>
    <name evidence="8" type="primary">taf11</name>
</gene>
<keyword evidence="4" id="KW-0804">Transcription</keyword>
<reference evidence="8" key="2">
    <citation type="submission" date="2025-08" db="UniProtKB">
        <authorList>
            <consortium name="Ensembl"/>
        </authorList>
    </citation>
    <scope>IDENTIFICATION</scope>
</reference>
<name>A0A3B5JZU1_TAKRU</name>
<feature type="compositionally biased region" description="Basic and acidic residues" evidence="6">
    <location>
        <begin position="78"/>
        <end position="93"/>
    </location>
</feature>
<evidence type="ECO:0000256" key="1">
    <source>
        <dbReference type="ARBA" id="ARBA00004123"/>
    </source>
</evidence>
<dbReference type="InterPro" id="IPR045127">
    <property type="entry name" value="TAF11-like"/>
</dbReference>
<dbReference type="GO" id="GO:0016251">
    <property type="term" value="F:RNA polymerase II general transcription initiation factor activity"/>
    <property type="evidence" value="ECO:0007669"/>
    <property type="project" value="TreeGrafter"/>
</dbReference>
<dbReference type="FunCoup" id="A0A3B5JZU1">
    <property type="interactions" value="1035"/>
</dbReference>
<dbReference type="RefSeq" id="XP_003963498.1">
    <property type="nucleotide sequence ID" value="XM_003963449.3"/>
</dbReference>
<dbReference type="GeneTree" id="ENSGT00390000013228"/>
<dbReference type="STRING" id="31033.ENSTRUP00000050701"/>
<dbReference type="Ensembl" id="ENSTRUT00000052413.2">
    <property type="protein sequence ID" value="ENSTRUP00000050701.1"/>
    <property type="gene ID" value="ENSTRUG00000021221.2"/>
</dbReference>
<evidence type="ECO:0000256" key="2">
    <source>
        <dbReference type="ARBA" id="ARBA00009788"/>
    </source>
</evidence>
<dbReference type="InterPro" id="IPR009072">
    <property type="entry name" value="Histone-fold"/>
</dbReference>
<dbReference type="CDD" id="cd08048">
    <property type="entry name" value="HFD_TAF11"/>
    <property type="match status" value="1"/>
</dbReference>
<proteinExistence type="inferred from homology"/>
<evidence type="ECO:0000256" key="6">
    <source>
        <dbReference type="SAM" id="MobiDB-lite"/>
    </source>
</evidence>
<dbReference type="GeneID" id="101072834"/>
<accession>A0A3B5JZU1</accession>
<evidence type="ECO:0000259" key="7">
    <source>
        <dbReference type="Pfam" id="PF04719"/>
    </source>
</evidence>
<protein>
    <submittedName>
        <fullName evidence="8">TAF11 RNA polymerase II, TATA box binding protein (TBP)-associated factor</fullName>
    </submittedName>
</protein>
<dbReference type="AlphaFoldDB" id="A0A3B5JZU1"/>
<feature type="region of interest" description="Disordered" evidence="6">
    <location>
        <begin position="1"/>
        <end position="93"/>
    </location>
</feature>
<dbReference type="PANTHER" id="PTHR13218:SF8">
    <property type="entry name" value="TRANSCRIPTION INITIATION FACTOR TFIID SUBUNIT 11"/>
    <property type="match status" value="1"/>
</dbReference>
<dbReference type="GO" id="GO:0051123">
    <property type="term" value="P:RNA polymerase II preinitiation complex assembly"/>
    <property type="evidence" value="ECO:0007669"/>
    <property type="project" value="InterPro"/>
</dbReference>
<reference evidence="8" key="3">
    <citation type="submission" date="2025-09" db="UniProtKB">
        <authorList>
            <consortium name="Ensembl"/>
        </authorList>
    </citation>
    <scope>IDENTIFICATION</scope>
</reference>
<comment type="subcellular location">
    <subcellularLocation>
        <location evidence="1">Nucleus</location>
    </subcellularLocation>
</comment>
<dbReference type="KEGG" id="tru:101072834"/>
<dbReference type="PANTHER" id="PTHR13218">
    <property type="entry name" value="TRANSCRIPTION INITIATION FACTOR TFIID SUBUNIT 11-RELATED"/>
    <property type="match status" value="1"/>
</dbReference>
<dbReference type="OrthoDB" id="28335at2759"/>
<sequence length="205" mass="23249">MADPARIKPEDNAERVLSSSEEQAPNKSDQSEDKSDPVKTDENKESSSQEKSKQEPKPEIPAGDDEEGTSGQPLSKRLKVEPEKKKEKRHKVDEDEIQKMQVLVSSFSEEQLNRYEMYRRSAFPKAAIKRLIQSITGSSVSQNVVIAMSGISKVFAGEIVEEALDVCEKWGDTPPLQPKHMREAVRRLKSRDQLPNSKYKQILFH</sequence>
<dbReference type="Pfam" id="PF04719">
    <property type="entry name" value="TAFII28"/>
    <property type="match status" value="1"/>
</dbReference>
<evidence type="ECO:0000313" key="8">
    <source>
        <dbReference type="Ensembl" id="ENSTRUP00000050701.1"/>
    </source>
</evidence>
<dbReference type="SUPFAM" id="SSF47113">
    <property type="entry name" value="Histone-fold"/>
    <property type="match status" value="1"/>
</dbReference>
<comment type="similarity">
    <text evidence="2">Belongs to the TAF11 family.</text>
</comment>
<keyword evidence="9" id="KW-1185">Reference proteome</keyword>
<dbReference type="Gene3D" id="1.10.20.10">
    <property type="entry name" value="Histone, subunit A"/>
    <property type="match status" value="1"/>
</dbReference>
<feature type="compositionally biased region" description="Basic and acidic residues" evidence="6">
    <location>
        <begin position="29"/>
        <end position="58"/>
    </location>
</feature>
<dbReference type="GO" id="GO:0005669">
    <property type="term" value="C:transcription factor TFIID complex"/>
    <property type="evidence" value="ECO:0007669"/>
    <property type="project" value="InterPro"/>
</dbReference>